<dbReference type="EMBL" id="BMAW01063562">
    <property type="protein sequence ID" value="GFT40864.1"/>
    <property type="molecule type" value="Genomic_DNA"/>
</dbReference>
<comment type="caution">
    <text evidence="2">The sequence shown here is derived from an EMBL/GenBank/DDBJ whole genome shotgun (WGS) entry which is preliminary data.</text>
</comment>
<evidence type="ECO:0000256" key="1">
    <source>
        <dbReference type="SAM" id="SignalP"/>
    </source>
</evidence>
<dbReference type="Proteomes" id="UP000887013">
    <property type="component" value="Unassembled WGS sequence"/>
</dbReference>
<evidence type="ECO:0000313" key="2">
    <source>
        <dbReference type="EMBL" id="GFT40864.1"/>
    </source>
</evidence>
<protein>
    <submittedName>
        <fullName evidence="2">Uncharacterized protein</fullName>
    </submittedName>
</protein>
<keyword evidence="3" id="KW-1185">Reference proteome</keyword>
<dbReference type="AlphaFoldDB" id="A0A8X6NXS5"/>
<sequence>MAKYMLLLAFCFLLITASAAQEFLDDLEDVDGEGDIVENAGCTSKGCETICGYMKRRGTCVDDKCMCS</sequence>
<keyword evidence="1" id="KW-0732">Signal</keyword>
<reference evidence="2" key="1">
    <citation type="submission" date="2020-08" db="EMBL/GenBank/DDBJ databases">
        <title>Multicomponent nature underlies the extraordinary mechanical properties of spider dragline silk.</title>
        <authorList>
            <person name="Kono N."/>
            <person name="Nakamura H."/>
            <person name="Mori M."/>
            <person name="Yoshida Y."/>
            <person name="Ohtoshi R."/>
            <person name="Malay A.D."/>
            <person name="Moran D.A.P."/>
            <person name="Tomita M."/>
            <person name="Numata K."/>
            <person name="Arakawa K."/>
        </authorList>
    </citation>
    <scope>NUCLEOTIDE SEQUENCE</scope>
</reference>
<organism evidence="2 3">
    <name type="scientific">Nephila pilipes</name>
    <name type="common">Giant wood spider</name>
    <name type="synonym">Nephila maculata</name>
    <dbReference type="NCBI Taxonomy" id="299642"/>
    <lineage>
        <taxon>Eukaryota</taxon>
        <taxon>Metazoa</taxon>
        <taxon>Ecdysozoa</taxon>
        <taxon>Arthropoda</taxon>
        <taxon>Chelicerata</taxon>
        <taxon>Arachnida</taxon>
        <taxon>Araneae</taxon>
        <taxon>Araneomorphae</taxon>
        <taxon>Entelegynae</taxon>
        <taxon>Araneoidea</taxon>
        <taxon>Nephilidae</taxon>
        <taxon>Nephila</taxon>
    </lineage>
</organism>
<name>A0A8X6NXS5_NEPPI</name>
<feature type="chain" id="PRO_5036446921" evidence="1">
    <location>
        <begin position="21"/>
        <end position="68"/>
    </location>
</feature>
<gene>
    <name evidence="2" type="ORF">NPIL_275871</name>
</gene>
<evidence type="ECO:0000313" key="3">
    <source>
        <dbReference type="Proteomes" id="UP000887013"/>
    </source>
</evidence>
<proteinExistence type="predicted"/>
<accession>A0A8X6NXS5</accession>
<feature type="signal peptide" evidence="1">
    <location>
        <begin position="1"/>
        <end position="20"/>
    </location>
</feature>